<evidence type="ECO:0008006" key="3">
    <source>
        <dbReference type="Google" id="ProtNLM"/>
    </source>
</evidence>
<evidence type="ECO:0000313" key="1">
    <source>
        <dbReference type="EMBL" id="GFE40462.1"/>
    </source>
</evidence>
<gene>
    <name evidence="1" type="ORF">Stube_51350</name>
</gene>
<sequence length="236" mass="23679">MQATGGHSGPRPAAAPGGQLRAVRAALFTALCTTLSATSHVLLSRAPLPPASVAAICAGVFAAAYALTGRERGYGRIAALLVPLELAADTAFTAGQHTCYGGAGGPVTGPLRSVGVHLLCGGGELGTPLARIAAHTGTPLPPVSPAAPWLLLAAHVAVGLLAAGWLHRGDAALDALLRATAARAFRPLLTAVAVATTAGPPPRRRIRPLHPLPPARPLPLLVHCVLRRGPPAAATV</sequence>
<dbReference type="EMBL" id="BLIR01000001">
    <property type="protein sequence ID" value="GFE40462.1"/>
    <property type="molecule type" value="Genomic_DNA"/>
</dbReference>
<reference evidence="1 2" key="1">
    <citation type="submission" date="2019-12" db="EMBL/GenBank/DDBJ databases">
        <title>Whole genome shotgun sequence of Streptomyces tubercidicus NBRC 13090.</title>
        <authorList>
            <person name="Ichikawa N."/>
            <person name="Kimura A."/>
            <person name="Kitahashi Y."/>
            <person name="Komaki H."/>
            <person name="Tamura T."/>
        </authorList>
    </citation>
    <scope>NUCLEOTIDE SEQUENCE [LARGE SCALE GENOMIC DNA]</scope>
    <source>
        <strain evidence="1 2">NBRC 13090</strain>
    </source>
</reference>
<dbReference type="OrthoDB" id="4328115at2"/>
<evidence type="ECO:0000313" key="2">
    <source>
        <dbReference type="Proteomes" id="UP000431826"/>
    </source>
</evidence>
<name>A0A640UYN9_9ACTN</name>
<accession>A0A640UYN9</accession>
<keyword evidence="2" id="KW-1185">Reference proteome</keyword>
<dbReference type="RefSeq" id="WP_159746563.1">
    <property type="nucleotide sequence ID" value="NZ_BLIR01000001.1"/>
</dbReference>
<proteinExistence type="predicted"/>
<dbReference type="GeneID" id="96286210"/>
<dbReference type="AlphaFoldDB" id="A0A640UYN9"/>
<dbReference type="Proteomes" id="UP000431826">
    <property type="component" value="Unassembled WGS sequence"/>
</dbReference>
<protein>
    <recommendedName>
        <fullName evidence="3">Integral membrane protein</fullName>
    </recommendedName>
</protein>
<comment type="caution">
    <text evidence="1">The sequence shown here is derived from an EMBL/GenBank/DDBJ whole genome shotgun (WGS) entry which is preliminary data.</text>
</comment>
<organism evidence="1 2">
    <name type="scientific">Streptomyces tubercidicus</name>
    <dbReference type="NCBI Taxonomy" id="47759"/>
    <lineage>
        <taxon>Bacteria</taxon>
        <taxon>Bacillati</taxon>
        <taxon>Actinomycetota</taxon>
        <taxon>Actinomycetes</taxon>
        <taxon>Kitasatosporales</taxon>
        <taxon>Streptomycetaceae</taxon>
        <taxon>Streptomyces</taxon>
    </lineage>
</organism>